<evidence type="ECO:0000256" key="1">
    <source>
        <dbReference type="SAM" id="SignalP"/>
    </source>
</evidence>
<gene>
    <name evidence="2" type="ORF">GM920_03510</name>
</gene>
<evidence type="ECO:0000313" key="3">
    <source>
        <dbReference type="Proteomes" id="UP000636110"/>
    </source>
</evidence>
<dbReference type="Pfam" id="PF20329">
    <property type="entry name" value="DUF6624"/>
    <property type="match status" value="1"/>
</dbReference>
<name>A0ABR6EU75_9SPHI</name>
<dbReference type="InterPro" id="IPR046732">
    <property type="entry name" value="DUF6624"/>
</dbReference>
<dbReference type="Proteomes" id="UP000636110">
    <property type="component" value="Unassembled WGS sequence"/>
</dbReference>
<keyword evidence="1" id="KW-0732">Signal</keyword>
<reference evidence="2 3" key="1">
    <citation type="submission" date="2019-11" db="EMBL/GenBank/DDBJ databases">
        <title>Description of Pedobacter sp. LMG 31462T.</title>
        <authorList>
            <person name="Carlier A."/>
            <person name="Qi S."/>
            <person name="Vandamme P."/>
        </authorList>
    </citation>
    <scope>NUCLEOTIDE SEQUENCE [LARGE SCALE GENOMIC DNA]</scope>
    <source>
        <strain evidence="2 3">LMG 31462</strain>
    </source>
</reference>
<accession>A0ABR6EU75</accession>
<proteinExistence type="predicted"/>
<dbReference type="EMBL" id="WNXC01000001">
    <property type="protein sequence ID" value="MBB2147973.1"/>
    <property type="molecule type" value="Genomic_DNA"/>
</dbReference>
<feature type="chain" id="PRO_5045989247" evidence="1">
    <location>
        <begin position="21"/>
        <end position="223"/>
    </location>
</feature>
<evidence type="ECO:0000313" key="2">
    <source>
        <dbReference type="EMBL" id="MBB2147973.1"/>
    </source>
</evidence>
<sequence>MRRIFLLALLAFSTGHAALAQVTSFNIDSSKFDISLMKTLDSIYIKDQSNRIALIQARERNESPARIDSLSNNMRIGDIQNLEKVKAILEKHGWLGPQKVGMQASQALFLVIQHANLKTQEHYLPMIRTAEKNGETLSSNLAIFEDRINVRNSKPQIYGSQFFTDKETGKKYIYPIIDVDNLEARRKAMGMPQMQEYSKGWDLQNYKKDLPMIEEAVKRQNIK</sequence>
<feature type="signal peptide" evidence="1">
    <location>
        <begin position="1"/>
        <end position="20"/>
    </location>
</feature>
<dbReference type="RefSeq" id="WP_182953454.1">
    <property type="nucleotide sequence ID" value="NZ_WNXC01000001.1"/>
</dbReference>
<keyword evidence="3" id="KW-1185">Reference proteome</keyword>
<comment type="caution">
    <text evidence="2">The sequence shown here is derived from an EMBL/GenBank/DDBJ whole genome shotgun (WGS) entry which is preliminary data.</text>
</comment>
<organism evidence="2 3">
    <name type="scientific">Pedobacter gandavensis</name>
    <dbReference type="NCBI Taxonomy" id="2679963"/>
    <lineage>
        <taxon>Bacteria</taxon>
        <taxon>Pseudomonadati</taxon>
        <taxon>Bacteroidota</taxon>
        <taxon>Sphingobacteriia</taxon>
        <taxon>Sphingobacteriales</taxon>
        <taxon>Sphingobacteriaceae</taxon>
        <taxon>Pedobacter</taxon>
    </lineage>
</organism>
<protein>
    <submittedName>
        <fullName evidence="2">Uncharacterized protein</fullName>
    </submittedName>
</protein>